<dbReference type="EMBL" id="JAOYFB010000001">
    <property type="protein sequence ID" value="KAK4005479.1"/>
    <property type="molecule type" value="Genomic_DNA"/>
</dbReference>
<organism evidence="2 3">
    <name type="scientific">Daphnia magna</name>
    <dbReference type="NCBI Taxonomy" id="35525"/>
    <lineage>
        <taxon>Eukaryota</taxon>
        <taxon>Metazoa</taxon>
        <taxon>Ecdysozoa</taxon>
        <taxon>Arthropoda</taxon>
        <taxon>Crustacea</taxon>
        <taxon>Branchiopoda</taxon>
        <taxon>Diplostraca</taxon>
        <taxon>Cladocera</taxon>
        <taxon>Anomopoda</taxon>
        <taxon>Daphniidae</taxon>
        <taxon>Daphnia</taxon>
    </lineage>
</organism>
<sequence>MGREKERGTLGKCFKKEEEEEVGEKKEDGRILRVRSRGPCQIGCAFVPSPHVSCVCGAVFFTHGVWFYPTRAETPWVNPCVSCRREWPRPNSFFVQQHSFFFLLSSFFCSPSLVLSLSFSLYSSTGVSHWRLYDPHPVPNSRWCEFPLRAIGSAPRKLPDIIYIYTSIIVVAIFTACLLVCVCVCVQTYRSIKCSFFLLPFFFTSSRWMPSKKEKKRDPCFFFIPHVFPPLFLSLSVDMYTHTFTLLNRK</sequence>
<feature type="transmembrane region" description="Helical" evidence="1">
    <location>
        <begin position="162"/>
        <end position="185"/>
    </location>
</feature>
<reference evidence="2 3" key="1">
    <citation type="journal article" date="2023" name="Nucleic Acids Res.">
        <title>The hologenome of Daphnia magna reveals possible DNA methylation and microbiome-mediated evolution of the host genome.</title>
        <authorList>
            <person name="Chaturvedi A."/>
            <person name="Li X."/>
            <person name="Dhandapani V."/>
            <person name="Marshall H."/>
            <person name="Kissane S."/>
            <person name="Cuenca-Cambronero M."/>
            <person name="Asole G."/>
            <person name="Calvet F."/>
            <person name="Ruiz-Romero M."/>
            <person name="Marangio P."/>
            <person name="Guigo R."/>
            <person name="Rago D."/>
            <person name="Mirbahai L."/>
            <person name="Eastwood N."/>
            <person name="Colbourne J.K."/>
            <person name="Zhou J."/>
            <person name="Mallon E."/>
            <person name="Orsini L."/>
        </authorList>
    </citation>
    <scope>NUCLEOTIDE SEQUENCE [LARGE SCALE GENOMIC DNA]</scope>
    <source>
        <strain evidence="2">LRV0_1</strain>
    </source>
</reference>
<name>A0ABQ9YXV1_9CRUS</name>
<dbReference type="Proteomes" id="UP001234178">
    <property type="component" value="Unassembled WGS sequence"/>
</dbReference>
<evidence type="ECO:0000256" key="1">
    <source>
        <dbReference type="SAM" id="Phobius"/>
    </source>
</evidence>
<evidence type="ECO:0000313" key="3">
    <source>
        <dbReference type="Proteomes" id="UP001234178"/>
    </source>
</evidence>
<keyword evidence="1" id="KW-0812">Transmembrane</keyword>
<gene>
    <name evidence="2" type="ORF">OUZ56_007189</name>
</gene>
<proteinExistence type="predicted"/>
<accession>A0ABQ9YXV1</accession>
<comment type="caution">
    <text evidence="2">The sequence shown here is derived from an EMBL/GenBank/DDBJ whole genome shotgun (WGS) entry which is preliminary data.</text>
</comment>
<feature type="transmembrane region" description="Helical" evidence="1">
    <location>
        <begin position="100"/>
        <end position="122"/>
    </location>
</feature>
<keyword evidence="1" id="KW-1133">Transmembrane helix</keyword>
<feature type="transmembrane region" description="Helical" evidence="1">
    <location>
        <begin position="221"/>
        <end position="240"/>
    </location>
</feature>
<keyword evidence="3" id="KW-1185">Reference proteome</keyword>
<protein>
    <submittedName>
        <fullName evidence="2">Uncharacterized protein</fullName>
    </submittedName>
</protein>
<keyword evidence="1" id="KW-0472">Membrane</keyword>
<evidence type="ECO:0000313" key="2">
    <source>
        <dbReference type="EMBL" id="KAK4005479.1"/>
    </source>
</evidence>